<organism evidence="2 3">
    <name type="scientific">Paracoccus jeotgali</name>
    <dbReference type="NCBI Taxonomy" id="2065379"/>
    <lineage>
        <taxon>Bacteria</taxon>
        <taxon>Pseudomonadati</taxon>
        <taxon>Pseudomonadota</taxon>
        <taxon>Alphaproteobacteria</taxon>
        <taxon>Rhodobacterales</taxon>
        <taxon>Paracoccaceae</taxon>
        <taxon>Paracoccus</taxon>
    </lineage>
</organism>
<dbReference type="InterPro" id="IPR003111">
    <property type="entry name" value="Lon_prtase_N"/>
</dbReference>
<dbReference type="PANTHER" id="PTHR46732:SF8">
    <property type="entry name" value="ATP-DEPENDENT PROTEASE LA (LON) DOMAIN PROTEIN"/>
    <property type="match status" value="1"/>
</dbReference>
<dbReference type="InterPro" id="IPR015947">
    <property type="entry name" value="PUA-like_sf"/>
</dbReference>
<dbReference type="Gene3D" id="2.30.130.40">
    <property type="entry name" value="LON domain-like"/>
    <property type="match status" value="1"/>
</dbReference>
<keyword evidence="3" id="KW-1185">Reference proteome</keyword>
<feature type="domain" description="Lon N-terminal" evidence="1">
    <location>
        <begin position="12"/>
        <end position="202"/>
    </location>
</feature>
<dbReference type="SMART" id="SM00464">
    <property type="entry name" value="LON"/>
    <property type="match status" value="1"/>
</dbReference>
<dbReference type="PROSITE" id="PS51787">
    <property type="entry name" value="LON_N"/>
    <property type="match status" value="1"/>
</dbReference>
<sequence length="212" mass="23910">MRARSFDLPETLPLFVLPGAVLMPRSRLPLNIFEPRYLQMVEDALRSPHRMIGMIQPLDESGETLARIGSAGRIVAFSEQDDGRYMISLGQVSRFRLESVQDGFAPYPQGSADWSDFDSDLGGPESDPEWNGPLFLDLLQRYMTAYDLSTNWEAAREAEPELLVNSLAMMLPLDVQDKQALLEAETLGQRRELLQGLLEYELRGGESDEVMQ</sequence>
<dbReference type="Gene3D" id="1.20.58.1480">
    <property type="match status" value="1"/>
</dbReference>
<dbReference type="InterPro" id="IPR046336">
    <property type="entry name" value="Lon_prtase_N_sf"/>
</dbReference>
<proteinExistence type="predicted"/>
<keyword evidence="2" id="KW-0645">Protease</keyword>
<dbReference type="Pfam" id="PF02190">
    <property type="entry name" value="LON_substr_bdg"/>
    <property type="match status" value="1"/>
</dbReference>
<dbReference type="GO" id="GO:0008233">
    <property type="term" value="F:peptidase activity"/>
    <property type="evidence" value="ECO:0007669"/>
    <property type="project" value="UniProtKB-KW"/>
</dbReference>
<dbReference type="KEGG" id="paru:CYR75_12310"/>
<evidence type="ECO:0000259" key="1">
    <source>
        <dbReference type="PROSITE" id="PS51787"/>
    </source>
</evidence>
<dbReference type="SUPFAM" id="SSF88697">
    <property type="entry name" value="PUA domain-like"/>
    <property type="match status" value="1"/>
</dbReference>
<protein>
    <submittedName>
        <fullName evidence="2">ATP-dependent protease</fullName>
    </submittedName>
</protein>
<keyword evidence="2" id="KW-0378">Hydrolase</keyword>
<reference evidence="3" key="1">
    <citation type="submission" date="2017-12" db="EMBL/GenBank/DDBJ databases">
        <title>Genomic analysis of Paracoccus sp. CBA4604.</title>
        <authorList>
            <person name="Roh S.W."/>
            <person name="Kim J.Y."/>
            <person name="Kim J.S."/>
        </authorList>
    </citation>
    <scope>NUCLEOTIDE SEQUENCE [LARGE SCALE GENOMIC DNA]</scope>
    <source>
        <strain evidence="3">CBA4604</strain>
    </source>
</reference>
<dbReference type="GO" id="GO:0006508">
    <property type="term" value="P:proteolysis"/>
    <property type="evidence" value="ECO:0007669"/>
    <property type="project" value="UniProtKB-KW"/>
</dbReference>
<dbReference type="OrthoDB" id="9806457at2"/>
<name>A0A2K9MH41_9RHOB</name>
<dbReference type="PANTHER" id="PTHR46732">
    <property type="entry name" value="ATP-DEPENDENT PROTEASE LA (LON) DOMAIN PROTEIN"/>
    <property type="match status" value="1"/>
</dbReference>
<gene>
    <name evidence="2" type="ORF">CYR75_12310</name>
</gene>
<evidence type="ECO:0000313" key="2">
    <source>
        <dbReference type="EMBL" id="AUM74958.1"/>
    </source>
</evidence>
<dbReference type="EMBL" id="CP025583">
    <property type="protein sequence ID" value="AUM74958.1"/>
    <property type="molecule type" value="Genomic_DNA"/>
</dbReference>
<dbReference type="RefSeq" id="WP_101500303.1">
    <property type="nucleotide sequence ID" value="NZ_CP025583.1"/>
</dbReference>
<dbReference type="AlphaFoldDB" id="A0A2K9MH41"/>
<accession>A0A2K9MH41</accession>
<evidence type="ECO:0000313" key="3">
    <source>
        <dbReference type="Proteomes" id="UP000234882"/>
    </source>
</evidence>
<dbReference type="Proteomes" id="UP000234882">
    <property type="component" value="Chromosome"/>
</dbReference>